<evidence type="ECO:0000256" key="1">
    <source>
        <dbReference type="SAM" id="MobiDB-lite"/>
    </source>
</evidence>
<name>A0A3L6ZL72_9MICO</name>
<feature type="region of interest" description="Disordered" evidence="1">
    <location>
        <begin position="58"/>
        <end position="92"/>
    </location>
</feature>
<gene>
    <name evidence="2" type="ORF">D9V30_09205</name>
</gene>
<organism evidence="2 3">
    <name type="scientific">Mycetocola reblochoni</name>
    <dbReference type="NCBI Taxonomy" id="331618"/>
    <lineage>
        <taxon>Bacteria</taxon>
        <taxon>Bacillati</taxon>
        <taxon>Actinomycetota</taxon>
        <taxon>Actinomycetes</taxon>
        <taxon>Micrococcales</taxon>
        <taxon>Microbacteriaceae</taxon>
        <taxon>Mycetocola</taxon>
    </lineage>
</organism>
<protein>
    <submittedName>
        <fullName evidence="2">Uncharacterized protein</fullName>
    </submittedName>
</protein>
<dbReference type="AlphaFoldDB" id="A0A3L6ZL72"/>
<sequence length="92" mass="9889">MSDLYTKNGRPLRRSGDKLFARSGTYVGRIRGDYVFDPSGRYAGTIVGERIVYRSTHSSRIASPSVSANRGGSGAGNRGASGMWGDEPTFPD</sequence>
<proteinExistence type="predicted"/>
<dbReference type="Proteomes" id="UP000275395">
    <property type="component" value="Unassembled WGS sequence"/>
</dbReference>
<reference evidence="2 3" key="1">
    <citation type="submission" date="2018-10" db="EMBL/GenBank/DDBJ databases">
        <authorList>
            <person name="Li J."/>
        </authorList>
    </citation>
    <scope>NUCLEOTIDE SEQUENCE [LARGE SCALE GENOMIC DNA]</scope>
    <source>
        <strain evidence="2 3">JCM 30549</strain>
    </source>
</reference>
<evidence type="ECO:0000313" key="3">
    <source>
        <dbReference type="Proteomes" id="UP000275395"/>
    </source>
</evidence>
<evidence type="ECO:0000313" key="2">
    <source>
        <dbReference type="EMBL" id="RLP68729.1"/>
    </source>
</evidence>
<comment type="caution">
    <text evidence="2">The sequence shown here is derived from an EMBL/GenBank/DDBJ whole genome shotgun (WGS) entry which is preliminary data.</text>
</comment>
<dbReference type="EMBL" id="RCUW01000007">
    <property type="protein sequence ID" value="RLP68729.1"/>
    <property type="molecule type" value="Genomic_DNA"/>
</dbReference>
<accession>A0A3L6ZL72</accession>